<dbReference type="InterPro" id="IPR036396">
    <property type="entry name" value="Cyt_P450_sf"/>
</dbReference>
<feature type="chain" id="PRO_5005537658" evidence="7">
    <location>
        <begin position="17"/>
        <end position="470"/>
    </location>
</feature>
<dbReference type="GO" id="GO:0020037">
    <property type="term" value="F:heme binding"/>
    <property type="evidence" value="ECO:0007669"/>
    <property type="project" value="InterPro"/>
</dbReference>
<gene>
    <name evidence="8" type="ORF">AMSG_10112</name>
</gene>
<dbReference type="SUPFAM" id="SSF48264">
    <property type="entry name" value="Cytochrome P450"/>
    <property type="match status" value="1"/>
</dbReference>
<keyword evidence="7" id="KW-0732">Signal</keyword>
<sequence>MGWADLPLINLIIVLANLSRLYEWMTDCSLSFGWTWTVVLPMQLRFVGITHPDDVKHVLRDNFDNYVKGETFGALVNELLGGGIFNSDGKAWYRQRKIASHLFHVRNFKETMVPVFLAHARKVARLLDATAATGHHAVIDMHDVFYRYTLDSAGVIAFSKDIGSLENRDVPFARAFDYLQWGCLMRGFTPLWWLWRDLGLSPIENRMRRELAVLDDYIRTAVLDSDDPPADGQQGASIIELFKASSLRPDSLRHGPDDEAGREEELLFLRDLVVNFIIAGRDTTGAALSWLFYLLAMHPQVRDEVVAEIDEVLDGADMAYGDIPRLPLLHAAVKETLRLYPSVPRDLKVSVSADVLPGSGAAVAPGVWIVYMPYVMGRLPALWGPDAASFRPQRWLEPDFEPPSAYKFIAFNAGKRSCLGERMAYQEIMACSVHLLQRFVLDVAPGADVRPATQITLAMANGLPMNVRER</sequence>
<dbReference type="Pfam" id="PF00067">
    <property type="entry name" value="p450"/>
    <property type="match status" value="1"/>
</dbReference>
<evidence type="ECO:0000313" key="9">
    <source>
        <dbReference type="Proteomes" id="UP000054408"/>
    </source>
</evidence>
<dbReference type="STRING" id="461836.A0A0L0DQ12"/>
<dbReference type="EMBL" id="GL349489">
    <property type="protein sequence ID" value="KNC54392.1"/>
    <property type="molecule type" value="Genomic_DNA"/>
</dbReference>
<evidence type="ECO:0000256" key="6">
    <source>
        <dbReference type="RuleBase" id="RU000461"/>
    </source>
</evidence>
<evidence type="ECO:0000256" key="4">
    <source>
        <dbReference type="ARBA" id="ARBA00023004"/>
    </source>
</evidence>
<evidence type="ECO:0000256" key="5">
    <source>
        <dbReference type="PIRSR" id="PIRSR602401-1"/>
    </source>
</evidence>
<dbReference type="OrthoDB" id="1470350at2759"/>
<accession>A0A0L0DQ12</accession>
<dbReference type="GO" id="GO:0016705">
    <property type="term" value="F:oxidoreductase activity, acting on paired donors, with incorporation or reduction of molecular oxygen"/>
    <property type="evidence" value="ECO:0007669"/>
    <property type="project" value="InterPro"/>
</dbReference>
<comment type="similarity">
    <text evidence="1 6">Belongs to the cytochrome P450 family.</text>
</comment>
<dbReference type="GO" id="GO:0006629">
    <property type="term" value="P:lipid metabolic process"/>
    <property type="evidence" value="ECO:0007669"/>
    <property type="project" value="UniProtKB-ARBA"/>
</dbReference>
<keyword evidence="5 6" id="KW-0349">Heme</keyword>
<keyword evidence="9" id="KW-1185">Reference proteome</keyword>
<protein>
    <submittedName>
        <fullName evidence="8">Cytochrome P450 CYP86A34</fullName>
    </submittedName>
</protein>
<evidence type="ECO:0000256" key="1">
    <source>
        <dbReference type="ARBA" id="ARBA00010617"/>
    </source>
</evidence>
<dbReference type="RefSeq" id="XP_013753691.1">
    <property type="nucleotide sequence ID" value="XM_013898237.1"/>
</dbReference>
<evidence type="ECO:0000256" key="3">
    <source>
        <dbReference type="ARBA" id="ARBA00023002"/>
    </source>
</evidence>
<reference evidence="8 9" key="1">
    <citation type="submission" date="2010-05" db="EMBL/GenBank/DDBJ databases">
        <title>The Genome Sequence of Thecamonas trahens ATCC 50062.</title>
        <authorList>
            <consortium name="The Broad Institute Genome Sequencing Platform"/>
            <person name="Russ C."/>
            <person name="Cuomo C."/>
            <person name="Shea T."/>
            <person name="Young S.K."/>
            <person name="Zeng Q."/>
            <person name="Koehrsen M."/>
            <person name="Haas B."/>
            <person name="Borodovsky M."/>
            <person name="Guigo R."/>
            <person name="Alvarado L."/>
            <person name="Berlin A."/>
            <person name="Bochicchio J."/>
            <person name="Borenstein D."/>
            <person name="Chapman S."/>
            <person name="Chen Z."/>
            <person name="Freedman E."/>
            <person name="Gellesch M."/>
            <person name="Goldberg J."/>
            <person name="Griggs A."/>
            <person name="Gujja S."/>
            <person name="Heilman E."/>
            <person name="Heiman D."/>
            <person name="Hepburn T."/>
            <person name="Howarth C."/>
            <person name="Jen D."/>
            <person name="Larson L."/>
            <person name="Mehta T."/>
            <person name="Park D."/>
            <person name="Pearson M."/>
            <person name="Roberts A."/>
            <person name="Saif S."/>
            <person name="Shenoy N."/>
            <person name="Sisk P."/>
            <person name="Stolte C."/>
            <person name="Sykes S."/>
            <person name="Thomson T."/>
            <person name="Walk T."/>
            <person name="White J."/>
            <person name="Yandava C."/>
            <person name="Burger G."/>
            <person name="Gray M.W."/>
            <person name="Holland P.W.H."/>
            <person name="King N."/>
            <person name="Lang F.B.F."/>
            <person name="Roger A.J."/>
            <person name="Ruiz-Trillo I."/>
            <person name="Lander E."/>
            <person name="Nusbaum C."/>
        </authorList>
    </citation>
    <scope>NUCLEOTIDE SEQUENCE [LARGE SCALE GENOMIC DNA]</scope>
    <source>
        <strain evidence="8 9">ATCC 50062</strain>
    </source>
</reference>
<dbReference type="InterPro" id="IPR002401">
    <property type="entry name" value="Cyt_P450_E_grp-I"/>
</dbReference>
<feature type="binding site" description="axial binding residue" evidence="5">
    <location>
        <position position="418"/>
    </location>
    <ligand>
        <name>heme</name>
        <dbReference type="ChEBI" id="CHEBI:30413"/>
    </ligand>
    <ligandPart>
        <name>Fe</name>
        <dbReference type="ChEBI" id="CHEBI:18248"/>
    </ligandPart>
</feature>
<dbReference type="InterPro" id="IPR017972">
    <property type="entry name" value="Cyt_P450_CS"/>
</dbReference>
<evidence type="ECO:0000256" key="2">
    <source>
        <dbReference type="ARBA" id="ARBA00022723"/>
    </source>
</evidence>
<keyword evidence="4 5" id="KW-0408">Iron</keyword>
<evidence type="ECO:0000313" key="8">
    <source>
        <dbReference type="EMBL" id="KNC54392.1"/>
    </source>
</evidence>
<evidence type="ECO:0000256" key="7">
    <source>
        <dbReference type="SAM" id="SignalP"/>
    </source>
</evidence>
<feature type="signal peptide" evidence="7">
    <location>
        <begin position="1"/>
        <end position="16"/>
    </location>
</feature>
<proteinExistence type="inferred from homology"/>
<keyword evidence="2 5" id="KW-0479">Metal-binding</keyword>
<organism evidence="8 9">
    <name type="scientific">Thecamonas trahens ATCC 50062</name>
    <dbReference type="NCBI Taxonomy" id="461836"/>
    <lineage>
        <taxon>Eukaryota</taxon>
        <taxon>Apusozoa</taxon>
        <taxon>Apusomonadida</taxon>
        <taxon>Apusomonadidae</taxon>
        <taxon>Thecamonas</taxon>
    </lineage>
</organism>
<dbReference type="eggNOG" id="KOG0157">
    <property type="taxonomic scope" value="Eukaryota"/>
</dbReference>
<keyword evidence="6" id="KW-0503">Monooxygenase</keyword>
<dbReference type="Proteomes" id="UP000054408">
    <property type="component" value="Unassembled WGS sequence"/>
</dbReference>
<dbReference type="OMA" id="CNRICRE"/>
<name>A0A0L0DQ12_THETB</name>
<dbReference type="AlphaFoldDB" id="A0A0L0DQ12"/>
<dbReference type="Gene3D" id="1.10.630.10">
    <property type="entry name" value="Cytochrome P450"/>
    <property type="match status" value="1"/>
</dbReference>
<dbReference type="PROSITE" id="PS00086">
    <property type="entry name" value="CYTOCHROME_P450"/>
    <property type="match status" value="1"/>
</dbReference>
<comment type="cofactor">
    <cofactor evidence="5">
        <name>heme</name>
        <dbReference type="ChEBI" id="CHEBI:30413"/>
    </cofactor>
</comment>
<dbReference type="InterPro" id="IPR001128">
    <property type="entry name" value="Cyt_P450"/>
</dbReference>
<dbReference type="PANTHER" id="PTHR24296">
    <property type="entry name" value="CYTOCHROME P450"/>
    <property type="match status" value="1"/>
</dbReference>
<dbReference type="PRINTS" id="PR00463">
    <property type="entry name" value="EP450I"/>
</dbReference>
<dbReference type="PRINTS" id="PR00385">
    <property type="entry name" value="P450"/>
</dbReference>
<dbReference type="GO" id="GO:0004497">
    <property type="term" value="F:monooxygenase activity"/>
    <property type="evidence" value="ECO:0007669"/>
    <property type="project" value="UniProtKB-KW"/>
</dbReference>
<dbReference type="GeneID" id="25568418"/>
<keyword evidence="3 6" id="KW-0560">Oxidoreductase</keyword>
<dbReference type="GO" id="GO:0005506">
    <property type="term" value="F:iron ion binding"/>
    <property type="evidence" value="ECO:0007669"/>
    <property type="project" value="InterPro"/>
</dbReference>